<evidence type="ECO:0000313" key="2">
    <source>
        <dbReference type="EMBL" id="PYI64832.1"/>
    </source>
</evidence>
<dbReference type="AlphaFoldDB" id="A0A2V5L2Y1"/>
<keyword evidence="3" id="KW-1185">Reference proteome</keyword>
<name>A0A2V5L2Y1_9MICC</name>
<proteinExistence type="predicted"/>
<reference evidence="2 3" key="1">
    <citation type="submission" date="2018-05" db="EMBL/GenBank/DDBJ databases">
        <title>Genetic diversity of glacier-inhabiting Cryobacterium bacteria in China and description of Cryobacterium mengkeensis sp. nov. and Arthrobacter glacialis sp. nov.</title>
        <authorList>
            <person name="Liu Q."/>
            <person name="Xin Y.-H."/>
        </authorList>
    </citation>
    <scope>NUCLEOTIDE SEQUENCE [LARGE SCALE GENOMIC DNA]</scope>
    <source>
        <strain evidence="2 3">LI2</strain>
    </source>
</reference>
<comment type="caution">
    <text evidence="2">The sequence shown here is derived from an EMBL/GenBank/DDBJ whole genome shotgun (WGS) entry which is preliminary data.</text>
</comment>
<accession>A0A2V5L2Y1</accession>
<sequence length="165" mass="18432">MLHRSERSRTHARGNSLLVPVDNNAKTARPNQATNFNWVRNRTKADYGDLTLEGIKDGEFRAFFGDNSVAPPFNIAAMPGGFTEFIKRNRVEAYIGADGEVAPLWPGHLDAGAKNLPQTQGAVREFIRNACDAIEHRTEALTHPCRLTIHPDGHCHLYRLTVSRM</sequence>
<gene>
    <name evidence="2" type="ORF">CVV68_20645</name>
</gene>
<protein>
    <submittedName>
        <fullName evidence="2">Uncharacterized protein</fullName>
    </submittedName>
</protein>
<organism evidence="2 3">
    <name type="scientific">Arthrobacter livingstonensis</name>
    <dbReference type="NCBI Taxonomy" id="670078"/>
    <lineage>
        <taxon>Bacteria</taxon>
        <taxon>Bacillati</taxon>
        <taxon>Actinomycetota</taxon>
        <taxon>Actinomycetes</taxon>
        <taxon>Micrococcales</taxon>
        <taxon>Micrococcaceae</taxon>
        <taxon>Arthrobacter</taxon>
    </lineage>
</organism>
<dbReference type="Proteomes" id="UP000247832">
    <property type="component" value="Unassembled WGS sequence"/>
</dbReference>
<evidence type="ECO:0000313" key="3">
    <source>
        <dbReference type="Proteomes" id="UP000247832"/>
    </source>
</evidence>
<evidence type="ECO:0000256" key="1">
    <source>
        <dbReference type="SAM" id="MobiDB-lite"/>
    </source>
</evidence>
<dbReference type="EMBL" id="QJVD01000037">
    <property type="protein sequence ID" value="PYI64832.1"/>
    <property type="molecule type" value="Genomic_DNA"/>
</dbReference>
<feature type="region of interest" description="Disordered" evidence="1">
    <location>
        <begin position="1"/>
        <end position="26"/>
    </location>
</feature>